<dbReference type="PANTHER" id="PTHR43537:SF5">
    <property type="entry name" value="UXU OPERON TRANSCRIPTIONAL REGULATOR"/>
    <property type="match status" value="1"/>
</dbReference>
<dbReference type="GO" id="GO:0003677">
    <property type="term" value="F:DNA binding"/>
    <property type="evidence" value="ECO:0007669"/>
    <property type="project" value="UniProtKB-KW"/>
</dbReference>
<keyword evidence="1" id="KW-0805">Transcription regulation</keyword>
<dbReference type="PRINTS" id="PR00035">
    <property type="entry name" value="HTHGNTR"/>
</dbReference>
<evidence type="ECO:0000313" key="6">
    <source>
        <dbReference type="Proteomes" id="UP000475214"/>
    </source>
</evidence>
<gene>
    <name evidence="5" type="ORF">G1H10_06960</name>
</gene>
<name>A0A6L9S450_9ACTN</name>
<dbReference type="CDD" id="cd07377">
    <property type="entry name" value="WHTH_GntR"/>
    <property type="match status" value="1"/>
</dbReference>
<accession>A0A6L9S450</accession>
<dbReference type="SUPFAM" id="SSF48008">
    <property type="entry name" value="GntR ligand-binding domain-like"/>
    <property type="match status" value="1"/>
</dbReference>
<dbReference type="SMART" id="SM00345">
    <property type="entry name" value="HTH_GNTR"/>
    <property type="match status" value="1"/>
</dbReference>
<organism evidence="5 6">
    <name type="scientific">Phytoactinopolyspora halotolerans</name>
    <dbReference type="NCBI Taxonomy" id="1981512"/>
    <lineage>
        <taxon>Bacteria</taxon>
        <taxon>Bacillati</taxon>
        <taxon>Actinomycetota</taxon>
        <taxon>Actinomycetes</taxon>
        <taxon>Jiangellales</taxon>
        <taxon>Jiangellaceae</taxon>
        <taxon>Phytoactinopolyspora</taxon>
    </lineage>
</organism>
<dbReference type="Pfam" id="PF00392">
    <property type="entry name" value="GntR"/>
    <property type="match status" value="1"/>
</dbReference>
<dbReference type="PANTHER" id="PTHR43537">
    <property type="entry name" value="TRANSCRIPTIONAL REGULATOR, GNTR FAMILY"/>
    <property type="match status" value="1"/>
</dbReference>
<evidence type="ECO:0000259" key="4">
    <source>
        <dbReference type="PROSITE" id="PS50949"/>
    </source>
</evidence>
<dbReference type="InterPro" id="IPR036390">
    <property type="entry name" value="WH_DNA-bd_sf"/>
</dbReference>
<sequence length="252" mass="27650">MVQPDAAAFRAVERSKVYTSVVDQILASIRSGRFPPGSSLPAERVLAGQLHVSRGSLREAIRVLEHAGVLDVRTGSGTYVTEHSGSSATMLRAQAAVIGEHSPLDLIVARAAIEPVCAEHAATSRHPSDLEAIEETVEEQARLTAAREDAAEPDRAFHLAVAEASHNSVLLAQQRMLLDLTQEQMWSELKHRSRSREHAAEQYLDHHRLVLRAIRQGDARRAHQMMAMHMSAIETALIAEVEAADPSHDHEQ</sequence>
<dbReference type="InterPro" id="IPR036388">
    <property type="entry name" value="WH-like_DNA-bd_sf"/>
</dbReference>
<dbReference type="SUPFAM" id="SSF46785">
    <property type="entry name" value="Winged helix' DNA-binding domain"/>
    <property type="match status" value="1"/>
</dbReference>
<dbReference type="EMBL" id="JAAGOA010000004">
    <property type="protein sequence ID" value="NED99905.1"/>
    <property type="molecule type" value="Genomic_DNA"/>
</dbReference>
<keyword evidence="2" id="KW-0238">DNA-binding</keyword>
<comment type="caution">
    <text evidence="5">The sequence shown here is derived from an EMBL/GenBank/DDBJ whole genome shotgun (WGS) entry which is preliminary data.</text>
</comment>
<keyword evidence="6" id="KW-1185">Reference proteome</keyword>
<proteinExistence type="predicted"/>
<dbReference type="Gene3D" id="1.20.120.530">
    <property type="entry name" value="GntR ligand-binding domain-like"/>
    <property type="match status" value="1"/>
</dbReference>
<dbReference type="Proteomes" id="UP000475214">
    <property type="component" value="Unassembled WGS sequence"/>
</dbReference>
<dbReference type="InterPro" id="IPR000524">
    <property type="entry name" value="Tscrpt_reg_HTH_GntR"/>
</dbReference>
<evidence type="ECO:0000256" key="3">
    <source>
        <dbReference type="ARBA" id="ARBA00023163"/>
    </source>
</evidence>
<dbReference type="PROSITE" id="PS50949">
    <property type="entry name" value="HTH_GNTR"/>
    <property type="match status" value="1"/>
</dbReference>
<dbReference type="AlphaFoldDB" id="A0A6L9S450"/>
<evidence type="ECO:0000256" key="2">
    <source>
        <dbReference type="ARBA" id="ARBA00023125"/>
    </source>
</evidence>
<evidence type="ECO:0000313" key="5">
    <source>
        <dbReference type="EMBL" id="NED99905.1"/>
    </source>
</evidence>
<dbReference type="SMART" id="SM00895">
    <property type="entry name" value="FCD"/>
    <property type="match status" value="1"/>
</dbReference>
<protein>
    <submittedName>
        <fullName evidence="5">FadR family transcriptional regulator</fullName>
    </submittedName>
</protein>
<feature type="domain" description="HTH gntR-type" evidence="4">
    <location>
        <begin position="15"/>
        <end position="83"/>
    </location>
</feature>
<dbReference type="InterPro" id="IPR008920">
    <property type="entry name" value="TF_FadR/GntR_C"/>
</dbReference>
<evidence type="ECO:0000256" key="1">
    <source>
        <dbReference type="ARBA" id="ARBA00023015"/>
    </source>
</evidence>
<dbReference type="RefSeq" id="WP_163734703.1">
    <property type="nucleotide sequence ID" value="NZ_JAAGOA010000004.1"/>
</dbReference>
<reference evidence="5 6" key="1">
    <citation type="submission" date="2020-02" db="EMBL/GenBank/DDBJ databases">
        <authorList>
            <person name="Li X.-J."/>
            <person name="Han X.-M."/>
        </authorList>
    </citation>
    <scope>NUCLEOTIDE SEQUENCE [LARGE SCALE GENOMIC DNA]</scope>
    <source>
        <strain evidence="5 6">CCTCC AB 2017055</strain>
    </source>
</reference>
<dbReference type="Gene3D" id="1.10.10.10">
    <property type="entry name" value="Winged helix-like DNA-binding domain superfamily/Winged helix DNA-binding domain"/>
    <property type="match status" value="1"/>
</dbReference>
<dbReference type="GO" id="GO:0003700">
    <property type="term" value="F:DNA-binding transcription factor activity"/>
    <property type="evidence" value="ECO:0007669"/>
    <property type="project" value="InterPro"/>
</dbReference>
<dbReference type="InterPro" id="IPR011711">
    <property type="entry name" value="GntR_C"/>
</dbReference>
<dbReference type="Pfam" id="PF07729">
    <property type="entry name" value="FCD"/>
    <property type="match status" value="1"/>
</dbReference>
<keyword evidence="3" id="KW-0804">Transcription</keyword>